<dbReference type="InterPro" id="IPR040751">
    <property type="entry name" value="SbsC_C"/>
</dbReference>
<name>A0A7G9WJF1_9FIRM</name>
<dbReference type="RefSeq" id="WP_212507880.1">
    <property type="nucleotide sequence ID" value="NZ_CP060696.1"/>
</dbReference>
<gene>
    <name evidence="2" type="ORF">H6X83_04035</name>
</gene>
<organism evidence="2 3">
    <name type="scientific">Caproicibacterium amylolyticum</name>
    <dbReference type="NCBI Taxonomy" id="2766537"/>
    <lineage>
        <taxon>Bacteria</taxon>
        <taxon>Bacillati</taxon>
        <taxon>Bacillota</taxon>
        <taxon>Clostridia</taxon>
        <taxon>Eubacteriales</taxon>
        <taxon>Oscillospiraceae</taxon>
        <taxon>Caproicibacterium</taxon>
    </lineage>
</organism>
<evidence type="ECO:0000313" key="2">
    <source>
        <dbReference type="EMBL" id="QNO18813.1"/>
    </source>
</evidence>
<evidence type="ECO:0000313" key="3">
    <source>
        <dbReference type="Proteomes" id="UP000516046"/>
    </source>
</evidence>
<evidence type="ECO:0000259" key="1">
    <source>
        <dbReference type="Pfam" id="PF18316"/>
    </source>
</evidence>
<dbReference type="NCBIfam" id="NF047353">
    <property type="entry name" value="tube_lmo2291"/>
    <property type="match status" value="1"/>
</dbReference>
<dbReference type="EMBL" id="CP060696">
    <property type="protein sequence ID" value="QNO18813.1"/>
    <property type="molecule type" value="Genomic_DNA"/>
</dbReference>
<dbReference type="Proteomes" id="UP000516046">
    <property type="component" value="Chromosome"/>
</dbReference>
<sequence>MAKVRERLIHPDYLNVQPTGTEKIVLLGKGFETIDENPGAATDDTTYYNEKSTTTEITEYKSNFDFTGKRVIGEPGCDYIYDIGQMHRIDEAVTQLYEVDLDMPAEIGSGTKFHCRKFEVLTTVDSLKANNKKDSFSGKFNGRGDPVEGVFDISKVGTSENPFTTGWEKPALGALTVTSIAGTATGDTKLTVSPVLTEGNSYRYQTGTTVTLPVVGADCMTMTAWNGTADITATTGNQILVVETTAAGLAVKAGITTVTSKTV</sequence>
<reference evidence="2 3" key="1">
    <citation type="submission" date="2020-08" db="EMBL/GenBank/DDBJ databases">
        <authorList>
            <person name="Ren C."/>
            <person name="Gu Y."/>
            <person name="Xu Y."/>
        </authorList>
    </citation>
    <scope>NUCLEOTIDE SEQUENCE [LARGE SCALE GENOMIC DNA]</scope>
    <source>
        <strain evidence="2 3">LBM18003</strain>
    </source>
</reference>
<accession>A0A7G9WJF1</accession>
<dbReference type="AlphaFoldDB" id="A0A7G9WJF1"/>
<protein>
    <recommendedName>
        <fullName evidence="1">S-layer protein SbsC C-terminal domain-containing protein</fullName>
    </recommendedName>
</protein>
<feature type="domain" description="S-layer protein SbsC C-terminal" evidence="1">
    <location>
        <begin position="181"/>
        <end position="254"/>
    </location>
</feature>
<proteinExistence type="predicted"/>
<dbReference type="KEGG" id="caml:H6X83_04035"/>
<dbReference type="Pfam" id="PF18316">
    <property type="entry name" value="S-l_SbsC_C"/>
    <property type="match status" value="1"/>
</dbReference>
<keyword evidence="3" id="KW-1185">Reference proteome</keyword>